<feature type="domain" description="Polysaccharide pyruvyl transferase" evidence="1">
    <location>
        <begin position="13"/>
        <end position="287"/>
    </location>
</feature>
<keyword evidence="2" id="KW-0808">Transferase</keyword>
<organism evidence="2 3">
    <name type="scientific">Gracilimonas mengyeensis</name>
    <dbReference type="NCBI Taxonomy" id="1302730"/>
    <lineage>
        <taxon>Bacteria</taxon>
        <taxon>Pseudomonadati</taxon>
        <taxon>Balneolota</taxon>
        <taxon>Balneolia</taxon>
        <taxon>Balneolales</taxon>
        <taxon>Balneolaceae</taxon>
        <taxon>Gracilimonas</taxon>
    </lineage>
</organism>
<dbReference type="Proteomes" id="UP000317557">
    <property type="component" value="Unassembled WGS sequence"/>
</dbReference>
<dbReference type="GO" id="GO:0016740">
    <property type="term" value="F:transferase activity"/>
    <property type="evidence" value="ECO:0007669"/>
    <property type="project" value="UniProtKB-KW"/>
</dbReference>
<evidence type="ECO:0000259" key="1">
    <source>
        <dbReference type="Pfam" id="PF04230"/>
    </source>
</evidence>
<evidence type="ECO:0000313" key="3">
    <source>
        <dbReference type="Proteomes" id="UP000317557"/>
    </source>
</evidence>
<reference evidence="2 3" key="1">
    <citation type="submission" date="2017-05" db="EMBL/GenBank/DDBJ databases">
        <authorList>
            <person name="Varghese N."/>
            <person name="Submissions S."/>
        </authorList>
    </citation>
    <scope>NUCLEOTIDE SEQUENCE [LARGE SCALE GENOMIC DNA]</scope>
    <source>
        <strain evidence="2 3">DSM 21985</strain>
    </source>
</reference>
<proteinExistence type="predicted"/>
<evidence type="ECO:0000313" key="2">
    <source>
        <dbReference type="EMBL" id="SMO96761.1"/>
    </source>
</evidence>
<gene>
    <name evidence="2" type="ORF">SAMN06265219_12136</name>
</gene>
<dbReference type="InterPro" id="IPR007345">
    <property type="entry name" value="Polysacch_pyruvyl_Trfase"/>
</dbReference>
<dbReference type="RefSeq" id="WP_142456241.1">
    <property type="nucleotide sequence ID" value="NZ_FXTP01000021.1"/>
</dbReference>
<dbReference type="EMBL" id="FXTP01000021">
    <property type="protein sequence ID" value="SMO96761.1"/>
    <property type="molecule type" value="Genomic_DNA"/>
</dbReference>
<keyword evidence="3" id="KW-1185">Reference proteome</keyword>
<name>A0A521FMS4_9BACT</name>
<dbReference type="OrthoDB" id="9799278at2"/>
<sequence length="349" mass="41033">MKVIILTFYKANNYGALLQCYALSQKVKEYGHEVELLDIPLKKDSKKKFGIKGKVREWLIKNRTGKFRKKYLPDSSKVFDEVSLKQNYPEADLYIVGSDQVWNYDITKEDQLLYYFNFLKNNEKRISYAASFGLDEKDYNPSNASEIRDHLKKFSGISIREEVGVNICKSFYGIQSVKVLDPVFLLRSYDFLLENKKENNKKTIVSYKYSKNEKWYDDLHDLSQKMELKPISLNDIILNKNIKAIPFPTVEKWVTTISNASFVITDSFHCMVFAILFKKDFVVLPSSYKRSSRMKSLLSDLGLSDRYFQTYEEVVESKIWEKKINYPSVFSKIEDLRKDSINFLEKFLK</sequence>
<dbReference type="AlphaFoldDB" id="A0A521FMS4"/>
<protein>
    <submittedName>
        <fullName evidence="2">Polysaccharide pyruvyl transferase</fullName>
    </submittedName>
</protein>
<accession>A0A521FMS4</accession>
<dbReference type="Pfam" id="PF04230">
    <property type="entry name" value="PS_pyruv_trans"/>
    <property type="match status" value="1"/>
</dbReference>